<organism evidence="1 2">
    <name type="scientific">Pontiella desulfatans</name>
    <dbReference type="NCBI Taxonomy" id="2750659"/>
    <lineage>
        <taxon>Bacteria</taxon>
        <taxon>Pseudomonadati</taxon>
        <taxon>Kiritimatiellota</taxon>
        <taxon>Kiritimatiellia</taxon>
        <taxon>Kiritimatiellales</taxon>
        <taxon>Pontiellaceae</taxon>
        <taxon>Pontiella</taxon>
    </lineage>
</organism>
<dbReference type="AlphaFoldDB" id="A0A6C2TWX4"/>
<dbReference type="EMBL" id="CAAHFG010000001">
    <property type="protein sequence ID" value="VGO12014.1"/>
    <property type="molecule type" value="Genomic_DNA"/>
</dbReference>
<reference evidence="1 2" key="1">
    <citation type="submission" date="2019-04" db="EMBL/GenBank/DDBJ databases">
        <authorList>
            <person name="Van Vliet M D."/>
        </authorList>
    </citation>
    <scope>NUCLEOTIDE SEQUENCE [LARGE SCALE GENOMIC DNA]</scope>
    <source>
        <strain evidence="1 2">F1</strain>
    </source>
</reference>
<sequence length="229" mass="25625">MNLFSLRSMRSFAANKSRPHRSHVLSSCFLSLLVAIKSRPHRPLFSLRSFVANKNTRLHRFRVLSVFRGSSPRPHRLLSSCFLRLFVAIKNIPHRLRLSVPSVVKKAASKHPVSSIQLLSALCLFVAIIIPVVAPASTTAPPTPVEQGITPPPFPTSIVETNEADGLILASPTPVVYVTNTVYIIPSNTVIRIQVRDRLDSGDWFEPVVFKSRTDYKFFRVLFETEATP</sequence>
<gene>
    <name evidence="1" type="ORF">PDESU_00562</name>
</gene>
<dbReference type="Proteomes" id="UP000366872">
    <property type="component" value="Unassembled WGS sequence"/>
</dbReference>
<keyword evidence="2" id="KW-1185">Reference proteome</keyword>
<accession>A0A6C2TWX4</accession>
<proteinExistence type="predicted"/>
<protein>
    <submittedName>
        <fullName evidence="1">Uncharacterized protein</fullName>
    </submittedName>
</protein>
<evidence type="ECO:0000313" key="1">
    <source>
        <dbReference type="EMBL" id="VGO12014.1"/>
    </source>
</evidence>
<evidence type="ECO:0000313" key="2">
    <source>
        <dbReference type="Proteomes" id="UP000366872"/>
    </source>
</evidence>
<name>A0A6C2TWX4_PONDE</name>